<dbReference type="AlphaFoldDB" id="A0AAD6BYJ0"/>
<comment type="caution">
    <text evidence="3">The sequence shown here is derived from an EMBL/GenBank/DDBJ whole genome shotgun (WGS) entry which is preliminary data.</text>
</comment>
<sequence length="206" mass="23016">MAPSEYRKISEASEIDSLTLEEGETEEPLSHAPPRGKLFRNLPGWAYAILGLSLVIVGFAAGLFIDLDIDRKCLIRNSYYSPALDQIDAGYEPVRFNSTVGNPTPFGGTPRPEVDNAWAAVDQVQVRGISREELIRIGGSVDDVRLPEDLGGGYMASDMYTHELHCLNFLRKATYPEYYNQSHGFTDLPHVVRLHLGEKVFFLSRL</sequence>
<evidence type="ECO:0000256" key="2">
    <source>
        <dbReference type="SAM" id="Phobius"/>
    </source>
</evidence>
<reference evidence="3" key="2">
    <citation type="journal article" date="2023" name="IMA Fungus">
        <title>Comparative genomic study of the Penicillium genus elucidates a diverse pangenome and 15 lateral gene transfer events.</title>
        <authorList>
            <person name="Petersen C."/>
            <person name="Sorensen T."/>
            <person name="Nielsen M.R."/>
            <person name="Sondergaard T.E."/>
            <person name="Sorensen J.L."/>
            <person name="Fitzpatrick D.A."/>
            <person name="Frisvad J.C."/>
            <person name="Nielsen K.L."/>
        </authorList>
    </citation>
    <scope>NUCLEOTIDE SEQUENCE</scope>
    <source>
        <strain evidence="3">IBT 16125</strain>
    </source>
</reference>
<evidence type="ECO:0000256" key="1">
    <source>
        <dbReference type="ARBA" id="ARBA00035112"/>
    </source>
</evidence>
<accession>A0AAD6BYJ0</accession>
<reference evidence="3" key="1">
    <citation type="submission" date="2022-12" db="EMBL/GenBank/DDBJ databases">
        <authorList>
            <person name="Petersen C."/>
        </authorList>
    </citation>
    <scope>NUCLEOTIDE SEQUENCE</scope>
    <source>
        <strain evidence="3">IBT 16125</strain>
    </source>
</reference>
<dbReference type="PANTHER" id="PTHR33365">
    <property type="entry name" value="YALI0B05434P"/>
    <property type="match status" value="1"/>
</dbReference>
<comment type="similarity">
    <text evidence="1">Belongs to the ustYa family.</text>
</comment>
<organism evidence="3 4">
    <name type="scientific">Penicillium daleae</name>
    <dbReference type="NCBI Taxonomy" id="63821"/>
    <lineage>
        <taxon>Eukaryota</taxon>
        <taxon>Fungi</taxon>
        <taxon>Dikarya</taxon>
        <taxon>Ascomycota</taxon>
        <taxon>Pezizomycotina</taxon>
        <taxon>Eurotiomycetes</taxon>
        <taxon>Eurotiomycetidae</taxon>
        <taxon>Eurotiales</taxon>
        <taxon>Aspergillaceae</taxon>
        <taxon>Penicillium</taxon>
    </lineage>
</organism>
<dbReference type="EMBL" id="JAPVEA010000008">
    <property type="protein sequence ID" value="KAJ5439022.1"/>
    <property type="molecule type" value="Genomic_DNA"/>
</dbReference>
<dbReference type="InterPro" id="IPR021765">
    <property type="entry name" value="UstYa-like"/>
</dbReference>
<dbReference type="GeneID" id="81603645"/>
<protein>
    <submittedName>
        <fullName evidence="3">Uncharacterized protein</fullName>
    </submittedName>
</protein>
<dbReference type="Pfam" id="PF11807">
    <property type="entry name" value="UstYa"/>
    <property type="match status" value="1"/>
</dbReference>
<dbReference type="GO" id="GO:0043386">
    <property type="term" value="P:mycotoxin biosynthetic process"/>
    <property type="evidence" value="ECO:0007669"/>
    <property type="project" value="InterPro"/>
</dbReference>
<evidence type="ECO:0000313" key="3">
    <source>
        <dbReference type="EMBL" id="KAJ5439022.1"/>
    </source>
</evidence>
<keyword evidence="2" id="KW-0812">Transmembrane</keyword>
<gene>
    <name evidence="3" type="ORF">N7458_010020</name>
</gene>
<dbReference type="Proteomes" id="UP001213681">
    <property type="component" value="Unassembled WGS sequence"/>
</dbReference>
<dbReference type="PANTHER" id="PTHR33365:SF13">
    <property type="entry name" value="TAT PATHWAY SIGNAL SEQUENCE"/>
    <property type="match status" value="1"/>
</dbReference>
<feature type="transmembrane region" description="Helical" evidence="2">
    <location>
        <begin position="45"/>
        <end position="67"/>
    </location>
</feature>
<dbReference type="RefSeq" id="XP_056762251.1">
    <property type="nucleotide sequence ID" value="XM_056913402.1"/>
</dbReference>
<evidence type="ECO:0000313" key="4">
    <source>
        <dbReference type="Proteomes" id="UP001213681"/>
    </source>
</evidence>
<name>A0AAD6BYJ0_9EURO</name>
<keyword evidence="2" id="KW-0472">Membrane</keyword>
<proteinExistence type="inferred from homology"/>
<keyword evidence="2" id="KW-1133">Transmembrane helix</keyword>
<keyword evidence="4" id="KW-1185">Reference proteome</keyword>